<evidence type="ECO:0000313" key="2">
    <source>
        <dbReference type="EMBL" id="RDW84610.1"/>
    </source>
</evidence>
<feature type="compositionally biased region" description="Polar residues" evidence="1">
    <location>
        <begin position="97"/>
        <end position="134"/>
    </location>
</feature>
<evidence type="ECO:0000313" key="3">
    <source>
        <dbReference type="Proteomes" id="UP000256645"/>
    </source>
</evidence>
<dbReference type="AlphaFoldDB" id="A0A3D8SE51"/>
<dbReference type="Proteomes" id="UP000256645">
    <property type="component" value="Unassembled WGS sequence"/>
</dbReference>
<feature type="compositionally biased region" description="Acidic residues" evidence="1">
    <location>
        <begin position="7"/>
        <end position="17"/>
    </location>
</feature>
<proteinExistence type="predicted"/>
<evidence type="ECO:0000256" key="1">
    <source>
        <dbReference type="SAM" id="MobiDB-lite"/>
    </source>
</evidence>
<gene>
    <name evidence="2" type="ORF">BP6252_02200</name>
</gene>
<keyword evidence="3" id="KW-1185">Reference proteome</keyword>
<name>A0A3D8SE51_9HELO</name>
<accession>A0A3D8SE51</accession>
<feature type="compositionally biased region" description="Low complexity" evidence="1">
    <location>
        <begin position="75"/>
        <end position="96"/>
    </location>
</feature>
<reference evidence="2 3" key="1">
    <citation type="journal article" date="2018" name="IMA Fungus">
        <title>IMA Genome-F 9: Draft genome sequence of Annulohypoxylon stygium, Aspergillus mulundensis, Berkeleyomyces basicola (syn. Thielaviopsis basicola), Ceratocystis smalleyi, two Cercospora beticola strains, Coleophoma cylindrospora, Fusarium fracticaudum, Phialophora cf. hyalina, and Morchella septimelata.</title>
        <authorList>
            <person name="Wingfield B.D."/>
            <person name="Bills G.F."/>
            <person name="Dong Y."/>
            <person name="Huang W."/>
            <person name="Nel W.J."/>
            <person name="Swalarsk-Parry B.S."/>
            <person name="Vaghefi N."/>
            <person name="Wilken P.M."/>
            <person name="An Z."/>
            <person name="de Beer Z.W."/>
            <person name="De Vos L."/>
            <person name="Chen L."/>
            <person name="Duong T.A."/>
            <person name="Gao Y."/>
            <person name="Hammerbacher A."/>
            <person name="Kikkert J.R."/>
            <person name="Li Y."/>
            <person name="Li H."/>
            <person name="Li K."/>
            <person name="Li Q."/>
            <person name="Liu X."/>
            <person name="Ma X."/>
            <person name="Naidoo K."/>
            <person name="Pethybridge S.J."/>
            <person name="Sun J."/>
            <person name="Steenkamp E.T."/>
            <person name="van der Nest M.A."/>
            <person name="van Wyk S."/>
            <person name="Wingfield M.J."/>
            <person name="Xiong C."/>
            <person name="Yue Q."/>
            <person name="Zhang X."/>
        </authorList>
    </citation>
    <scope>NUCLEOTIDE SEQUENCE [LARGE SCALE GENOMIC DNA]</scope>
    <source>
        <strain evidence="2 3">BP6252</strain>
    </source>
</reference>
<feature type="compositionally biased region" description="Polar residues" evidence="1">
    <location>
        <begin position="229"/>
        <end position="252"/>
    </location>
</feature>
<protein>
    <submittedName>
        <fullName evidence="2">Uncharacterized protein</fullName>
    </submittedName>
</protein>
<sequence length="524" mass="58616">MSPTTPDEYDEYDEVDQVDQVTMNSRDRTDPLHNSRSGRKRNVDVMHEDSEDEVEISTPPAKPRATKSFKPVIPRKQSQRQSQRQSQQQPRQASIQVTTSQTTGRRNTEPNKATAKSTPKPQSKPASKPVSRNASQSQSQSSQSQSSQSQRRTKSALNIPSVALTGSQSRRTHTPQMDDDDGLGTQLVSDDNDGEALDDGDNDGDDPFEQPAVPPSPVKGIAARPSQHAHMSQGTSSYGSRAQTQPVKPSTVTTIQRLPSNAVVIRSGDDGELLPSQRGQPVRVENIAGEQESMLLLETLNRQHFLVGLHRDDKRMSKIVKTVYPGMSTNHAVFQSSLRKTRRDFKNWKLRLMDNCTAFVNDLVAENAMEDEIDFQVLQASIGDMFQEHWAQQLYSMSNGTVNFDAISVLGWCFLKYAACQLLVHGRLSYVFETTDDPAVRRKLEKYTRLHFLAYYEGIHDTVVEDPDDGTKFCFNDLSVEDFPMLEVPIRRAKNNKRARVSLDNDSDGAVGKNFFASIRAKAN</sequence>
<feature type="compositionally biased region" description="Acidic residues" evidence="1">
    <location>
        <begin position="190"/>
        <end position="208"/>
    </location>
</feature>
<feature type="region of interest" description="Disordered" evidence="1">
    <location>
        <begin position="1"/>
        <end position="252"/>
    </location>
</feature>
<feature type="compositionally biased region" description="Low complexity" evidence="1">
    <location>
        <begin position="135"/>
        <end position="150"/>
    </location>
</feature>
<dbReference type="EMBL" id="PDLM01000002">
    <property type="protein sequence ID" value="RDW84610.1"/>
    <property type="molecule type" value="Genomic_DNA"/>
</dbReference>
<organism evidence="2 3">
    <name type="scientific">Coleophoma cylindrospora</name>
    <dbReference type="NCBI Taxonomy" id="1849047"/>
    <lineage>
        <taxon>Eukaryota</taxon>
        <taxon>Fungi</taxon>
        <taxon>Dikarya</taxon>
        <taxon>Ascomycota</taxon>
        <taxon>Pezizomycotina</taxon>
        <taxon>Leotiomycetes</taxon>
        <taxon>Helotiales</taxon>
        <taxon>Dermateaceae</taxon>
        <taxon>Coleophoma</taxon>
    </lineage>
</organism>
<comment type="caution">
    <text evidence="2">The sequence shown here is derived from an EMBL/GenBank/DDBJ whole genome shotgun (WGS) entry which is preliminary data.</text>
</comment>